<evidence type="ECO:0000313" key="3">
    <source>
        <dbReference type="Proteomes" id="UP000663920"/>
    </source>
</evidence>
<gene>
    <name evidence="2" type="ORF">J3359_17890</name>
</gene>
<dbReference type="AlphaFoldDB" id="A0A975CN26"/>
<dbReference type="KEGG" id="pcea:J3359_17890"/>
<dbReference type="RefSeq" id="WP_208078528.1">
    <property type="nucleotide sequence ID" value="NZ_CP071869.1"/>
</dbReference>
<keyword evidence="1" id="KW-0732">Signal</keyword>
<dbReference type="Proteomes" id="UP000663920">
    <property type="component" value="Chromosome"/>
</dbReference>
<evidence type="ECO:0000256" key="1">
    <source>
        <dbReference type="SAM" id="SignalP"/>
    </source>
</evidence>
<dbReference type="EMBL" id="CP071869">
    <property type="protein sequence ID" value="QTE22638.1"/>
    <property type="molecule type" value="Genomic_DNA"/>
</dbReference>
<organism evidence="2 3">
    <name type="scientific">Polaribacter cellanae</name>
    <dbReference type="NCBI Taxonomy" id="2818493"/>
    <lineage>
        <taxon>Bacteria</taxon>
        <taxon>Pseudomonadati</taxon>
        <taxon>Bacteroidota</taxon>
        <taxon>Flavobacteriia</taxon>
        <taxon>Flavobacteriales</taxon>
        <taxon>Flavobacteriaceae</taxon>
    </lineage>
</organism>
<keyword evidence="3" id="KW-1185">Reference proteome</keyword>
<protein>
    <recommendedName>
        <fullName evidence="4">SPOR domain-containing protein</fullName>
    </recommendedName>
</protein>
<proteinExistence type="predicted"/>
<feature type="chain" id="PRO_5037767413" description="SPOR domain-containing protein" evidence="1">
    <location>
        <begin position="23"/>
        <end position="131"/>
    </location>
</feature>
<evidence type="ECO:0000313" key="2">
    <source>
        <dbReference type="EMBL" id="QTE22638.1"/>
    </source>
</evidence>
<evidence type="ECO:0008006" key="4">
    <source>
        <dbReference type="Google" id="ProtNLM"/>
    </source>
</evidence>
<sequence length="131" mass="15252">MRKIFLFIFTLSIFVIPNTITAQEKYVEYLNVIATNLSDIYIKSNESLFFTVQIAAFTNKNSDLEKIKNIVIIREKDNLLKYRLGEFPTYKEATEYKRIVLSVCKDAFIVPIKNGERIHIKEALKEPSVNL</sequence>
<reference evidence="2 3" key="1">
    <citation type="submission" date="2021-03" db="EMBL/GenBank/DDBJ databases">
        <title>Complete genome of Polaribacter_sp.SM13.</title>
        <authorList>
            <person name="Jeong S.W."/>
            <person name="Bae J.W."/>
        </authorList>
    </citation>
    <scope>NUCLEOTIDE SEQUENCE [LARGE SCALE GENOMIC DNA]</scope>
    <source>
        <strain evidence="2 3">SM13</strain>
    </source>
</reference>
<name>A0A975CN26_9FLAO</name>
<feature type="signal peptide" evidence="1">
    <location>
        <begin position="1"/>
        <end position="22"/>
    </location>
</feature>
<accession>A0A975CN26</accession>